<gene>
    <name evidence="1" type="ORF">ANN_27699</name>
</gene>
<dbReference type="Proteomes" id="UP001148838">
    <property type="component" value="Unassembled WGS sequence"/>
</dbReference>
<proteinExistence type="predicted"/>
<keyword evidence="2" id="KW-1185">Reference proteome</keyword>
<name>A0ABQ8RVB6_PERAM</name>
<evidence type="ECO:0000313" key="1">
    <source>
        <dbReference type="EMBL" id="KAJ4425505.1"/>
    </source>
</evidence>
<dbReference type="EMBL" id="JAJSOF020000042">
    <property type="protein sequence ID" value="KAJ4425505.1"/>
    <property type="molecule type" value="Genomic_DNA"/>
</dbReference>
<accession>A0ABQ8RVB6</accession>
<comment type="caution">
    <text evidence="1">The sequence shown here is derived from an EMBL/GenBank/DDBJ whole genome shotgun (WGS) entry which is preliminary data.</text>
</comment>
<reference evidence="1 2" key="1">
    <citation type="journal article" date="2022" name="Allergy">
        <title>Genome assembly and annotation of Periplaneta americana reveal a comprehensive cockroach allergen profile.</title>
        <authorList>
            <person name="Wang L."/>
            <person name="Xiong Q."/>
            <person name="Saelim N."/>
            <person name="Wang L."/>
            <person name="Nong W."/>
            <person name="Wan A.T."/>
            <person name="Shi M."/>
            <person name="Liu X."/>
            <person name="Cao Q."/>
            <person name="Hui J.H.L."/>
            <person name="Sookrung N."/>
            <person name="Leung T.F."/>
            <person name="Tungtrongchitr A."/>
            <person name="Tsui S.K.W."/>
        </authorList>
    </citation>
    <scope>NUCLEOTIDE SEQUENCE [LARGE SCALE GENOMIC DNA]</scope>
    <source>
        <strain evidence="1">PWHHKU_190912</strain>
    </source>
</reference>
<organism evidence="1 2">
    <name type="scientific">Periplaneta americana</name>
    <name type="common">American cockroach</name>
    <name type="synonym">Blatta americana</name>
    <dbReference type="NCBI Taxonomy" id="6978"/>
    <lineage>
        <taxon>Eukaryota</taxon>
        <taxon>Metazoa</taxon>
        <taxon>Ecdysozoa</taxon>
        <taxon>Arthropoda</taxon>
        <taxon>Hexapoda</taxon>
        <taxon>Insecta</taxon>
        <taxon>Pterygota</taxon>
        <taxon>Neoptera</taxon>
        <taxon>Polyneoptera</taxon>
        <taxon>Dictyoptera</taxon>
        <taxon>Blattodea</taxon>
        <taxon>Blattoidea</taxon>
        <taxon>Blattidae</taxon>
        <taxon>Blattinae</taxon>
        <taxon>Periplaneta</taxon>
    </lineage>
</organism>
<evidence type="ECO:0000313" key="2">
    <source>
        <dbReference type="Proteomes" id="UP001148838"/>
    </source>
</evidence>
<protein>
    <submittedName>
        <fullName evidence="1">Uncharacterized protein</fullName>
    </submittedName>
</protein>
<sequence length="248" mass="27676">MDVIKKESEVDPLAIQWSDEYDTTEKKPVSEKSNILDLQVVGIKTENVDHSCDLTSNIEVEETAVPTNFVTKKCKVENGEVVNNLIPGRLHISTREEDAMLLRDVENNPFRTAFQLKMASNFPGFPQTSNRSYALIGQNDHPFGQLSNCGHSSRCVGGRGHEFNLFLNLVDSMLRRMRAVLEEELCNLDIVKDELKLEVTTEENEILTDSTNPKSLLSAYEEKAMSLLIVIHLSDGDVKPGGSLGAIR</sequence>